<dbReference type="RefSeq" id="WP_368640580.1">
    <property type="nucleotide sequence ID" value="NZ_CP158254.1"/>
</dbReference>
<evidence type="ECO:0000313" key="1">
    <source>
        <dbReference type="EMBL" id="XDJ48463.1"/>
    </source>
</evidence>
<protein>
    <recommendedName>
        <fullName evidence="2">Internal virion protein B</fullName>
    </recommendedName>
</protein>
<proteinExistence type="predicted"/>
<accession>A0AB39D2G4</accession>
<sequence length="181" mass="18572">MCDPITLAVSAMAAGTVLSAGSSIVQGQQQQEMYDAQAKIAERQAAQEADAAVAQAEKFRRAGKRQASSADAAYAASGVSVGVGTPVRVNESIQRDAEEDAYMNILTGQRRLQAGQEEAALNRRAGKNAMTAGYMGAASSILQGAASYGMWRAGAGAGGGTQFRNAGGGKALTAFDVSSRF</sequence>
<gene>
    <name evidence="1" type="ORF">ABRZ04_05205</name>
</gene>
<reference evidence="1" key="1">
    <citation type="submission" date="2024-05" db="EMBL/GenBank/DDBJ databases">
        <authorList>
            <person name="Luo Y.-C."/>
            <person name="Nicholds J."/>
            <person name="Mortimer T."/>
            <person name="Maboni G."/>
        </authorList>
    </citation>
    <scope>NUCLEOTIDE SEQUENCE</scope>
    <source>
        <strain evidence="1">151836</strain>
    </source>
</reference>
<evidence type="ECO:0008006" key="2">
    <source>
        <dbReference type="Google" id="ProtNLM"/>
    </source>
</evidence>
<dbReference type="EMBL" id="CP158254">
    <property type="protein sequence ID" value="XDJ48463.1"/>
    <property type="molecule type" value="Genomic_DNA"/>
</dbReference>
<organism evidence="1">
    <name type="scientific">Castellaniella ginsengisoli</name>
    <dbReference type="NCBI Taxonomy" id="546114"/>
    <lineage>
        <taxon>Bacteria</taxon>
        <taxon>Pseudomonadati</taxon>
        <taxon>Pseudomonadota</taxon>
        <taxon>Betaproteobacteria</taxon>
        <taxon>Burkholderiales</taxon>
        <taxon>Alcaligenaceae</taxon>
        <taxon>Castellaniella</taxon>
    </lineage>
</organism>
<name>A0AB39D2G4_9BURK</name>
<dbReference type="AlphaFoldDB" id="A0AB39D2G4"/>